<dbReference type="SUPFAM" id="SSF52047">
    <property type="entry name" value="RNI-like"/>
    <property type="match status" value="1"/>
</dbReference>
<proteinExistence type="predicted"/>
<dbReference type="EMBL" id="WSZM01000237">
    <property type="protein sequence ID" value="KAF4037512.1"/>
    <property type="molecule type" value="Genomic_DNA"/>
</dbReference>
<keyword evidence="4" id="KW-1185">Reference proteome</keyword>
<dbReference type="InterPro" id="IPR032675">
    <property type="entry name" value="LRR_dom_sf"/>
</dbReference>
<protein>
    <submittedName>
        <fullName evidence="2">Uncharacterized protein</fullName>
    </submittedName>
</protein>
<evidence type="ECO:0000313" key="2">
    <source>
        <dbReference type="EMBL" id="KAF4037512.1"/>
    </source>
</evidence>
<name>A0A833S0X8_PHYIN</name>
<dbReference type="Gene3D" id="3.80.10.10">
    <property type="entry name" value="Ribonuclease Inhibitor"/>
    <property type="match status" value="1"/>
</dbReference>
<accession>A0A833S0X8</accession>
<evidence type="ECO:0000256" key="1">
    <source>
        <dbReference type="SAM" id="MobiDB-lite"/>
    </source>
</evidence>
<dbReference type="Proteomes" id="UP000704712">
    <property type="component" value="Unassembled WGS sequence"/>
</dbReference>
<dbReference type="EMBL" id="JAACNO010001546">
    <property type="protein sequence ID" value="KAF4139798.1"/>
    <property type="molecule type" value="Genomic_DNA"/>
</dbReference>
<organism evidence="2 4">
    <name type="scientific">Phytophthora infestans</name>
    <name type="common">Potato late blight agent</name>
    <name type="synonym">Botrytis infestans</name>
    <dbReference type="NCBI Taxonomy" id="4787"/>
    <lineage>
        <taxon>Eukaryota</taxon>
        <taxon>Sar</taxon>
        <taxon>Stramenopiles</taxon>
        <taxon>Oomycota</taxon>
        <taxon>Peronosporomycetes</taxon>
        <taxon>Peronosporales</taxon>
        <taxon>Peronosporaceae</taxon>
        <taxon>Phytophthora</taxon>
    </lineage>
</organism>
<evidence type="ECO:0000313" key="4">
    <source>
        <dbReference type="Proteomes" id="UP000602510"/>
    </source>
</evidence>
<evidence type="ECO:0000313" key="3">
    <source>
        <dbReference type="EMBL" id="KAF4139798.1"/>
    </source>
</evidence>
<comment type="caution">
    <text evidence="2">The sequence shown here is derived from an EMBL/GenBank/DDBJ whole genome shotgun (WGS) entry which is preliminary data.</text>
</comment>
<dbReference type="Proteomes" id="UP000602510">
    <property type="component" value="Unassembled WGS sequence"/>
</dbReference>
<feature type="region of interest" description="Disordered" evidence="1">
    <location>
        <begin position="645"/>
        <end position="667"/>
    </location>
</feature>
<feature type="compositionally biased region" description="Acidic residues" evidence="1">
    <location>
        <begin position="648"/>
        <end position="667"/>
    </location>
</feature>
<reference evidence="2" key="1">
    <citation type="submission" date="2020-04" db="EMBL/GenBank/DDBJ databases">
        <title>Hybrid Assembly of Korean Phytophthora infestans isolates.</title>
        <authorList>
            <person name="Prokchorchik M."/>
            <person name="Lee Y."/>
            <person name="Seo J."/>
            <person name="Cho J.-H."/>
            <person name="Park Y.-E."/>
            <person name="Jang D.-C."/>
            <person name="Im J.-S."/>
            <person name="Choi J.-G."/>
            <person name="Park H.-J."/>
            <person name="Lee G.-B."/>
            <person name="Lee Y.-G."/>
            <person name="Hong S.-Y."/>
            <person name="Cho K."/>
            <person name="Sohn K.H."/>
        </authorList>
    </citation>
    <scope>NUCLEOTIDE SEQUENCE</scope>
    <source>
        <strain evidence="2">KR_1_A1</strain>
        <strain evidence="3">KR_2_A2</strain>
    </source>
</reference>
<sequence length="667" mass="77243">MELPSLPLPVAQNVFAFAVAGYADYEPPEWRDSRVVPALKAFKLVSKSWAALMREIVHLFQDSTLVLRFKPSWTPLELPLMYQTVSEIGSQITELFVCMGTIDRWSQYFSMPYGRWDTTENININWSRVFANLPALKTLNLEANYMDSRHVFGALEAASTHCINLETLVLPAQQFGGGDERIQAVLETLYTAMKRWRLQGTRGGLRHLKVPLRFYHREKFKTSKEFFDNVVENCPNVEYLDGYKASLSKIDALTCSDTWLLMLEDWEKLNATCTRLREFDWVVVPFADPYFRVFGQFVKPQMKKLTFGVNMYWNWRRYFYECSKAAGVTPDDDWDDDDFCNRQGYGLDATDPAAALKGCPLLDEVIVKLYHAVDRNMYIPPDMGDADAFPEVEMVNQDVFGDHFCETLASQCPFLTRFVIKEVGEYFNRKELKPISTFTDRGLMALTQLKYLRCLQLRSINCTGQGLLEFLNTQSNEFTGNRSFEITVGGCPEDSKLVFYEIVKQLLTTLADTLDVQCTRQKFALRIENWSYNSRHHVDPVWSETYLSDLEELMNRVKDAHPSLRQHVVTMDRSGKRFSRIAEFGLYTTHMEPSVYCNWEDWEHEEENKGITIVDREDLLADDRSFNDDASDFYGYDDEYLGGNFYDGEGESDIDSEYLDDDSDFEM</sequence>
<gene>
    <name evidence="2" type="ORF">GN244_ATG10246</name>
    <name evidence="3" type="ORF">GN958_ATG11039</name>
</gene>
<dbReference type="AlphaFoldDB" id="A0A833S0X8"/>